<dbReference type="Pfam" id="PF00011">
    <property type="entry name" value="HSP20"/>
    <property type="match status" value="1"/>
</dbReference>
<dbReference type="CDD" id="cd06464">
    <property type="entry name" value="ACD_sHsps-like"/>
    <property type="match status" value="1"/>
</dbReference>
<dbReference type="Proteomes" id="UP000253426">
    <property type="component" value="Unassembled WGS sequence"/>
</dbReference>
<feature type="domain" description="SHSP" evidence="3">
    <location>
        <begin position="34"/>
        <end position="147"/>
    </location>
</feature>
<evidence type="ECO:0000313" key="5">
    <source>
        <dbReference type="Proteomes" id="UP000253426"/>
    </source>
</evidence>
<organism evidence="4 5">
    <name type="scientific">Roseimicrobium gellanilyticum</name>
    <dbReference type="NCBI Taxonomy" id="748857"/>
    <lineage>
        <taxon>Bacteria</taxon>
        <taxon>Pseudomonadati</taxon>
        <taxon>Verrucomicrobiota</taxon>
        <taxon>Verrucomicrobiia</taxon>
        <taxon>Verrucomicrobiales</taxon>
        <taxon>Verrucomicrobiaceae</taxon>
        <taxon>Roseimicrobium</taxon>
    </lineage>
</organism>
<comment type="similarity">
    <text evidence="1 2">Belongs to the small heat shock protein (HSP20) family.</text>
</comment>
<gene>
    <name evidence="4" type="ORF">DES53_1208</name>
</gene>
<dbReference type="EMBL" id="QNRR01000020">
    <property type="protein sequence ID" value="RBP35640.1"/>
    <property type="molecule type" value="Genomic_DNA"/>
</dbReference>
<comment type="caution">
    <text evidence="4">The sequence shown here is derived from an EMBL/GenBank/DDBJ whole genome shotgun (WGS) entry which is preliminary data.</text>
</comment>
<evidence type="ECO:0000313" key="4">
    <source>
        <dbReference type="EMBL" id="RBP35640.1"/>
    </source>
</evidence>
<evidence type="ECO:0000256" key="2">
    <source>
        <dbReference type="RuleBase" id="RU003616"/>
    </source>
</evidence>
<dbReference type="InterPro" id="IPR002068">
    <property type="entry name" value="A-crystallin/Hsp20_dom"/>
</dbReference>
<dbReference type="Gene3D" id="2.60.40.790">
    <property type="match status" value="1"/>
</dbReference>
<name>A0A366H2X7_9BACT</name>
<sequence length="147" mass="16634">MNAVMRWNPIREIESLQNRVFNALAPSTSNGTSESEGQPWAPLVDIVEDASEYIITTELPQVPKEDVKITLENGRLTVSGERKPSEEKKGRKIHRLERPYGAFFRTFALPNDAEPTKVNAVFREGVLQITVPKHEKALPRQIEVKVD</sequence>
<dbReference type="PROSITE" id="PS01031">
    <property type="entry name" value="SHSP"/>
    <property type="match status" value="1"/>
</dbReference>
<protein>
    <submittedName>
        <fullName evidence="4">Heat shock protein Hsp20</fullName>
    </submittedName>
</protein>
<dbReference type="InterPro" id="IPR031107">
    <property type="entry name" value="Small_HSP"/>
</dbReference>
<proteinExistence type="inferred from homology"/>
<dbReference type="AlphaFoldDB" id="A0A366H2X7"/>
<keyword evidence="5" id="KW-1185">Reference proteome</keyword>
<dbReference type="SUPFAM" id="SSF49764">
    <property type="entry name" value="HSP20-like chaperones"/>
    <property type="match status" value="1"/>
</dbReference>
<reference evidence="4 5" key="1">
    <citation type="submission" date="2018-06" db="EMBL/GenBank/DDBJ databases">
        <title>Genomic Encyclopedia of Type Strains, Phase IV (KMG-IV): sequencing the most valuable type-strain genomes for metagenomic binning, comparative biology and taxonomic classification.</title>
        <authorList>
            <person name="Goeker M."/>
        </authorList>
    </citation>
    <scope>NUCLEOTIDE SEQUENCE [LARGE SCALE GENOMIC DNA]</scope>
    <source>
        <strain evidence="4 5">DSM 25532</strain>
    </source>
</reference>
<accession>A0A366H2X7</accession>
<dbReference type="OrthoDB" id="9792695at2"/>
<evidence type="ECO:0000259" key="3">
    <source>
        <dbReference type="PROSITE" id="PS01031"/>
    </source>
</evidence>
<dbReference type="InterPro" id="IPR008978">
    <property type="entry name" value="HSP20-like_chaperone"/>
</dbReference>
<evidence type="ECO:0000256" key="1">
    <source>
        <dbReference type="PROSITE-ProRule" id="PRU00285"/>
    </source>
</evidence>
<keyword evidence="4" id="KW-0346">Stress response</keyword>
<dbReference type="PANTHER" id="PTHR11527">
    <property type="entry name" value="HEAT-SHOCK PROTEIN 20 FAMILY MEMBER"/>
    <property type="match status" value="1"/>
</dbReference>